<evidence type="ECO:0000256" key="3">
    <source>
        <dbReference type="ARBA" id="ARBA00022670"/>
    </source>
</evidence>
<dbReference type="GO" id="GO:0004843">
    <property type="term" value="F:cysteine-type deubiquitinase activity"/>
    <property type="evidence" value="ECO:0007669"/>
    <property type="project" value="UniProtKB-UniRule"/>
</dbReference>
<feature type="region of interest" description="Disordered" evidence="8">
    <location>
        <begin position="742"/>
        <end position="848"/>
    </location>
</feature>
<dbReference type="EC" id="3.4.19.12" evidence="7"/>
<feature type="compositionally biased region" description="Low complexity" evidence="8">
    <location>
        <begin position="479"/>
        <end position="495"/>
    </location>
</feature>
<dbReference type="GO" id="GO:0006508">
    <property type="term" value="P:proteolysis"/>
    <property type="evidence" value="ECO:0007669"/>
    <property type="project" value="UniProtKB-KW"/>
</dbReference>
<dbReference type="InterPro" id="IPR050164">
    <property type="entry name" value="Peptidase_C19"/>
</dbReference>
<dbReference type="EMBL" id="CAUYUE010000003">
    <property type="protein sequence ID" value="CAK0758926.1"/>
    <property type="molecule type" value="Genomic_DNA"/>
</dbReference>
<feature type="compositionally biased region" description="Basic residues" evidence="8">
    <location>
        <begin position="953"/>
        <end position="963"/>
    </location>
</feature>
<evidence type="ECO:0000313" key="10">
    <source>
        <dbReference type="EMBL" id="CAK0758926.1"/>
    </source>
</evidence>
<protein>
    <recommendedName>
        <fullName evidence="7">Ubiquitin carboxyl-terminal hydrolase</fullName>
        <ecNumber evidence="7">3.4.19.12</ecNumber>
    </recommendedName>
</protein>
<dbReference type="PANTHER" id="PTHR24006:SF758">
    <property type="entry name" value="UBIQUITIN CARBOXYL-TERMINAL HYDROLASE 36"/>
    <property type="match status" value="1"/>
</dbReference>
<evidence type="ECO:0000256" key="1">
    <source>
        <dbReference type="ARBA" id="ARBA00000707"/>
    </source>
</evidence>
<evidence type="ECO:0000256" key="2">
    <source>
        <dbReference type="ARBA" id="ARBA00009085"/>
    </source>
</evidence>
<dbReference type="Proteomes" id="UP001314263">
    <property type="component" value="Unassembled WGS sequence"/>
</dbReference>
<reference evidence="10 11" key="1">
    <citation type="submission" date="2023-10" db="EMBL/GenBank/DDBJ databases">
        <authorList>
            <person name="Maclean D."/>
            <person name="Macfadyen A."/>
        </authorList>
    </citation>
    <scope>NUCLEOTIDE SEQUENCE [LARGE SCALE GENOMIC DNA]</scope>
</reference>
<dbReference type="PROSITE" id="PS50235">
    <property type="entry name" value="USP_3"/>
    <property type="match status" value="1"/>
</dbReference>
<dbReference type="SUPFAM" id="SSF54001">
    <property type="entry name" value="Cysteine proteinases"/>
    <property type="match status" value="1"/>
</dbReference>
<feature type="region of interest" description="Disordered" evidence="8">
    <location>
        <begin position="542"/>
        <end position="628"/>
    </location>
</feature>
<dbReference type="CDD" id="cd02661">
    <property type="entry name" value="Peptidase_C19E"/>
    <property type="match status" value="1"/>
</dbReference>
<comment type="similarity">
    <text evidence="2 7">Belongs to the peptidase C19 family.</text>
</comment>
<dbReference type="InterPro" id="IPR028889">
    <property type="entry name" value="USP"/>
</dbReference>
<keyword evidence="6 7" id="KW-0788">Thiol protease</keyword>
<accession>A0AAV1HXG0</accession>
<evidence type="ECO:0000256" key="6">
    <source>
        <dbReference type="ARBA" id="ARBA00022807"/>
    </source>
</evidence>
<keyword evidence="3 7" id="KW-0645">Protease</keyword>
<keyword evidence="5 7" id="KW-0378">Hydrolase</keyword>
<keyword evidence="4 7" id="KW-0833">Ubl conjugation pathway</keyword>
<evidence type="ECO:0000256" key="4">
    <source>
        <dbReference type="ARBA" id="ARBA00022786"/>
    </source>
</evidence>
<dbReference type="InterPro" id="IPR001394">
    <property type="entry name" value="Peptidase_C19_UCH"/>
</dbReference>
<feature type="compositionally biased region" description="Polar residues" evidence="8">
    <location>
        <begin position="648"/>
        <end position="660"/>
    </location>
</feature>
<feature type="compositionally biased region" description="Polar residues" evidence="8">
    <location>
        <begin position="52"/>
        <end position="62"/>
    </location>
</feature>
<dbReference type="Pfam" id="PF00443">
    <property type="entry name" value="UCH"/>
    <property type="match status" value="1"/>
</dbReference>
<feature type="region of interest" description="Disordered" evidence="8">
    <location>
        <begin position="465"/>
        <end position="529"/>
    </location>
</feature>
<comment type="catalytic activity">
    <reaction evidence="1 7">
        <text>Thiol-dependent hydrolysis of ester, thioester, amide, peptide and isopeptide bonds formed by the C-terminal Gly of ubiquitin (a 76-residue protein attached to proteins as an intracellular targeting signal).</text>
        <dbReference type="EC" id="3.4.19.12"/>
    </reaction>
</comment>
<comment type="caution">
    <text evidence="10">The sequence shown here is derived from an EMBL/GenBank/DDBJ whole genome shotgun (WGS) entry which is preliminary data.</text>
</comment>
<evidence type="ECO:0000256" key="8">
    <source>
        <dbReference type="SAM" id="MobiDB-lite"/>
    </source>
</evidence>
<dbReference type="InterPro" id="IPR038765">
    <property type="entry name" value="Papain-like_cys_pep_sf"/>
</dbReference>
<dbReference type="PROSITE" id="PS00973">
    <property type="entry name" value="USP_2"/>
    <property type="match status" value="1"/>
</dbReference>
<dbReference type="Gene3D" id="3.90.70.10">
    <property type="entry name" value="Cysteine proteinases"/>
    <property type="match status" value="1"/>
</dbReference>
<organism evidence="10 11">
    <name type="scientific">Coccomyxa viridis</name>
    <dbReference type="NCBI Taxonomy" id="1274662"/>
    <lineage>
        <taxon>Eukaryota</taxon>
        <taxon>Viridiplantae</taxon>
        <taxon>Chlorophyta</taxon>
        <taxon>core chlorophytes</taxon>
        <taxon>Trebouxiophyceae</taxon>
        <taxon>Trebouxiophyceae incertae sedis</taxon>
        <taxon>Coccomyxaceae</taxon>
        <taxon>Coccomyxa</taxon>
    </lineage>
</organism>
<evidence type="ECO:0000313" key="11">
    <source>
        <dbReference type="Proteomes" id="UP001314263"/>
    </source>
</evidence>
<dbReference type="InterPro" id="IPR018200">
    <property type="entry name" value="USP_CS"/>
</dbReference>
<dbReference type="PANTHER" id="PTHR24006">
    <property type="entry name" value="UBIQUITIN CARBOXYL-TERMINAL HYDROLASE"/>
    <property type="match status" value="1"/>
</dbReference>
<dbReference type="FunFam" id="3.90.70.10:FF:000119">
    <property type="entry name" value="Ubiquitin specific peptidase 36"/>
    <property type="match status" value="1"/>
</dbReference>
<name>A0AAV1HXG0_9CHLO</name>
<feature type="compositionally biased region" description="Polar residues" evidence="8">
    <location>
        <begin position="411"/>
        <end position="423"/>
    </location>
</feature>
<dbReference type="GO" id="GO:0016579">
    <property type="term" value="P:protein deubiquitination"/>
    <property type="evidence" value="ECO:0007669"/>
    <property type="project" value="InterPro"/>
</dbReference>
<dbReference type="PROSITE" id="PS00972">
    <property type="entry name" value="USP_1"/>
    <property type="match status" value="1"/>
</dbReference>
<evidence type="ECO:0000256" key="7">
    <source>
        <dbReference type="RuleBase" id="RU366025"/>
    </source>
</evidence>
<feature type="compositionally biased region" description="Low complexity" evidence="8">
    <location>
        <begin position="582"/>
        <end position="593"/>
    </location>
</feature>
<feature type="region of interest" description="Disordered" evidence="8">
    <location>
        <begin position="52"/>
        <end position="73"/>
    </location>
</feature>
<feature type="compositionally biased region" description="Low complexity" evidence="8">
    <location>
        <begin position="713"/>
        <end position="724"/>
    </location>
</feature>
<feature type="domain" description="USP" evidence="9">
    <location>
        <begin position="96"/>
        <end position="397"/>
    </location>
</feature>
<feature type="compositionally biased region" description="Basic and acidic residues" evidence="8">
    <location>
        <begin position="875"/>
        <end position="887"/>
    </location>
</feature>
<evidence type="ECO:0000256" key="5">
    <source>
        <dbReference type="ARBA" id="ARBA00022801"/>
    </source>
</evidence>
<proteinExistence type="inferred from homology"/>
<comment type="function">
    <text evidence="7">Recognizes and hydrolyzes the peptide bond at the C-terminal Gly of ubiquitin. Involved in the processing of poly-ubiquitin precursors as well as that of ubiquitinated proteins.</text>
</comment>
<evidence type="ECO:0000259" key="9">
    <source>
        <dbReference type="PROSITE" id="PS50235"/>
    </source>
</evidence>
<sequence>MDGLGIEALHRAGTTVQLQPFNFVPARFPDNPPDPEGVEIIRLIPKSLLSQKASKMPTQYRSAGQGDSAGTRNRRRELFKEEDVKLQWSTVRKAGAGLQNLGNTCFMNSVLQCLTHTPPLAEVLLRSRPLGSGADFDALRATQQHVMKALQHRSPVIAPMLHAKGLRRVCRSFRLGRQEDAHEYLVSLLDAMHEAVLAGIHPKPPREVAQTSFIYRIFGGTCRSQVKCCECGYESNTVDDFLHISLEITRASSLTKALQRFTSGEYLDQENKYKCPKQARLVRALKRLTIDRPPNVLVFQLKRFEYMFHGSKITKKVDFETELNIAPYMSNRRAGPQMYELFGVLVHAGHSVHSGHYYCFVRGPNGIWHHMDDTRVSQVSERMVMSQKAYILFYIRKQPENGHAGPAVPSRPSTAPPASQRTASLAREDSLKATLSTSGSPLHACNGVSERQKVLSAGAEPGMATFSRKRERQSDPFPAAGAKAGGSKLADGSSGQKRSADEDADGARAAQRPKLEPINGQLPTLKGRSKGILQQMAGEQLSAVAPQDSHGRKQDSMANGSAAAHGPAGLPGARKSARHMSHGAGSQSMAMSASEDEDIREGHLPGSKAGKHSRQPGHPPVHSPIGGRSLRRWQEHERLHNSMKRKLSSTLSETSATGSLLSDPGMRKATATGPPASRLRRTSAPRAQNDRGQDLQRPSAAAPQGGPQHGKQEAAAGQSGSKAAKLPDPDLSAAANILPKSSLAPARSLGMGSIKQAREAVVSGSDDDMGPPEPAAGEPAKGQAGFFGLGSAMSAPGPEQASHPGKFKEPTRKGGSIRDPGAVREFLHGSSAVKAGRAGGVGSQFGTELPQWDTADEEAVKQAAVFSRAGAPQRKQLDEWDAEYDKGKQKKVKGRGPDEWEDGGNRFQDAWNSRQHGGGRHHKQGFQSHGERGRRGGRGRGSFHGRSGSGRGSRARGGGRRGR</sequence>
<dbReference type="AlphaFoldDB" id="A0AAV1HXG0"/>
<feature type="region of interest" description="Disordered" evidence="8">
    <location>
        <begin position="863"/>
        <end position="963"/>
    </location>
</feature>
<keyword evidence="11" id="KW-1185">Reference proteome</keyword>
<feature type="region of interest" description="Disordered" evidence="8">
    <location>
        <begin position="640"/>
        <end position="728"/>
    </location>
</feature>
<dbReference type="GO" id="GO:0005829">
    <property type="term" value="C:cytosol"/>
    <property type="evidence" value="ECO:0007669"/>
    <property type="project" value="TreeGrafter"/>
</dbReference>
<feature type="compositionally biased region" description="Low complexity" evidence="8">
    <location>
        <begin position="560"/>
        <end position="573"/>
    </location>
</feature>
<gene>
    <name evidence="10" type="ORF">CVIRNUC_002658</name>
</gene>
<feature type="region of interest" description="Disordered" evidence="8">
    <location>
        <begin position="402"/>
        <end position="426"/>
    </location>
</feature>
<dbReference type="GO" id="GO:0005634">
    <property type="term" value="C:nucleus"/>
    <property type="evidence" value="ECO:0007669"/>
    <property type="project" value="TreeGrafter"/>
</dbReference>
<feature type="compositionally biased region" description="Low complexity" evidence="8">
    <location>
        <begin position="775"/>
        <end position="784"/>
    </location>
</feature>